<evidence type="ECO:0000313" key="1">
    <source>
        <dbReference type="EMBL" id="MED6201465.1"/>
    </source>
</evidence>
<accession>A0ABU6XVE6</accession>
<sequence>MRPILRWSGMKLNPERPFYGCPNYNTTGKRWCRLFVWADGDEEVDIDSPKTFSFLYKRAIPASGPDQVVSLYEWIS</sequence>
<organism evidence="1 2">
    <name type="scientific">Stylosanthes scabra</name>
    <dbReference type="NCBI Taxonomy" id="79078"/>
    <lineage>
        <taxon>Eukaryota</taxon>
        <taxon>Viridiplantae</taxon>
        <taxon>Streptophyta</taxon>
        <taxon>Embryophyta</taxon>
        <taxon>Tracheophyta</taxon>
        <taxon>Spermatophyta</taxon>
        <taxon>Magnoliopsida</taxon>
        <taxon>eudicotyledons</taxon>
        <taxon>Gunneridae</taxon>
        <taxon>Pentapetalae</taxon>
        <taxon>rosids</taxon>
        <taxon>fabids</taxon>
        <taxon>Fabales</taxon>
        <taxon>Fabaceae</taxon>
        <taxon>Papilionoideae</taxon>
        <taxon>50 kb inversion clade</taxon>
        <taxon>dalbergioids sensu lato</taxon>
        <taxon>Dalbergieae</taxon>
        <taxon>Pterocarpus clade</taxon>
        <taxon>Stylosanthes</taxon>
    </lineage>
</organism>
<evidence type="ECO:0008006" key="3">
    <source>
        <dbReference type="Google" id="ProtNLM"/>
    </source>
</evidence>
<evidence type="ECO:0000313" key="2">
    <source>
        <dbReference type="Proteomes" id="UP001341840"/>
    </source>
</evidence>
<gene>
    <name evidence="1" type="ORF">PIB30_095347</name>
</gene>
<dbReference type="Proteomes" id="UP001341840">
    <property type="component" value="Unassembled WGS sequence"/>
</dbReference>
<proteinExistence type="predicted"/>
<dbReference type="EMBL" id="JASCZI010213621">
    <property type="protein sequence ID" value="MED6201465.1"/>
    <property type="molecule type" value="Genomic_DNA"/>
</dbReference>
<reference evidence="1 2" key="1">
    <citation type="journal article" date="2023" name="Plants (Basel)">
        <title>Bridging the Gap: Combining Genomics and Transcriptomics Approaches to Understand Stylosanthes scabra, an Orphan Legume from the Brazilian Caatinga.</title>
        <authorList>
            <person name="Ferreira-Neto J.R.C."/>
            <person name="da Silva M.D."/>
            <person name="Binneck E."/>
            <person name="de Melo N.F."/>
            <person name="da Silva R.H."/>
            <person name="de Melo A.L.T.M."/>
            <person name="Pandolfi V."/>
            <person name="Bustamante F.O."/>
            <person name="Brasileiro-Vidal A.C."/>
            <person name="Benko-Iseppon A.M."/>
        </authorList>
    </citation>
    <scope>NUCLEOTIDE SEQUENCE [LARGE SCALE GENOMIC DNA]</scope>
    <source>
        <tissue evidence="1">Leaves</tissue>
    </source>
</reference>
<name>A0ABU6XVE6_9FABA</name>
<keyword evidence="2" id="KW-1185">Reference proteome</keyword>
<protein>
    <recommendedName>
        <fullName evidence="3">Zinc finger GRF-type domain-containing protein</fullName>
    </recommendedName>
</protein>
<feature type="non-terminal residue" evidence="1">
    <location>
        <position position="76"/>
    </location>
</feature>
<comment type="caution">
    <text evidence="1">The sequence shown here is derived from an EMBL/GenBank/DDBJ whole genome shotgun (WGS) entry which is preliminary data.</text>
</comment>